<dbReference type="Pfam" id="PF01425">
    <property type="entry name" value="Amidase"/>
    <property type="match status" value="1"/>
</dbReference>
<sequence length="465" mass="48607">MTRTATRLADLTARELRAGYRAGTVSPVEVVDDVLARIEADEPRLHATYALDADGARAAAAESALRWRAGEARPLDGVPITLKENIATRGVPTPVGTAATELVPAGRDAPAAARVREAGAVVLGKTTMPDLGMLGSSQSSFHPVTRNPWDPTRTPGGSSSGAAAAAAAGYGPLHLGTDIGGSVRQPAGWNGIAGLKPTFGRVPVVPPYAGRVIGPMCRAVADVALLMSVIAVPDERDHTALPGADIAWPDAPGPVRGRRIGLLPDVGVGLATERAVREAVEEAARTLEAAGAVVEPVAPFLTREMLDGMDRFWRARAWTDLRALPEERRAKVLPAILEWAATGADLTGAEVFHGYSQMDAMAVAAHGALAGLDFLLLPTAPIPPFPVEYASAFDDPARPFEHIATSLPFNMSGQPAVSVNCGYTAGGLPIGLQIVGHRFDDAAVLGLALAYEELRPPQRPWPARA</sequence>
<dbReference type="Gene3D" id="3.90.1300.10">
    <property type="entry name" value="Amidase signature (AS) domain"/>
    <property type="match status" value="1"/>
</dbReference>
<reference evidence="3" key="1">
    <citation type="journal article" date="2019" name="Int. J. Syst. Evol. Microbiol.">
        <title>The Global Catalogue of Microorganisms (GCM) 10K type strain sequencing project: providing services to taxonomists for standard genome sequencing and annotation.</title>
        <authorList>
            <consortium name="The Broad Institute Genomics Platform"/>
            <consortium name="The Broad Institute Genome Sequencing Center for Infectious Disease"/>
            <person name="Wu L."/>
            <person name="Ma J."/>
        </authorList>
    </citation>
    <scope>NUCLEOTIDE SEQUENCE [LARGE SCALE GENOMIC DNA]</scope>
    <source>
        <strain evidence="3">JCM 18055</strain>
    </source>
</reference>
<evidence type="ECO:0000313" key="3">
    <source>
        <dbReference type="Proteomes" id="UP001500325"/>
    </source>
</evidence>
<accession>A0ABP8XAC6</accession>
<dbReference type="Proteomes" id="UP001500325">
    <property type="component" value="Unassembled WGS sequence"/>
</dbReference>
<dbReference type="EMBL" id="BAABIC010000018">
    <property type="protein sequence ID" value="GAA4702777.1"/>
    <property type="molecule type" value="Genomic_DNA"/>
</dbReference>
<dbReference type="InterPro" id="IPR000120">
    <property type="entry name" value="Amidase"/>
</dbReference>
<evidence type="ECO:0000313" key="2">
    <source>
        <dbReference type="EMBL" id="GAA4702777.1"/>
    </source>
</evidence>
<name>A0ABP8XAC6_9PSEU</name>
<dbReference type="RefSeq" id="WP_345382951.1">
    <property type="nucleotide sequence ID" value="NZ_BAABIC010000018.1"/>
</dbReference>
<gene>
    <name evidence="2" type="ORF">GCM10023215_47570</name>
</gene>
<dbReference type="InterPro" id="IPR036928">
    <property type="entry name" value="AS_sf"/>
</dbReference>
<dbReference type="InterPro" id="IPR023631">
    <property type="entry name" value="Amidase_dom"/>
</dbReference>
<feature type="domain" description="Amidase" evidence="1">
    <location>
        <begin position="29"/>
        <end position="445"/>
    </location>
</feature>
<evidence type="ECO:0000259" key="1">
    <source>
        <dbReference type="Pfam" id="PF01425"/>
    </source>
</evidence>
<dbReference type="NCBIfam" id="NF005450">
    <property type="entry name" value="PRK07042.1"/>
    <property type="match status" value="1"/>
</dbReference>
<keyword evidence="3" id="KW-1185">Reference proteome</keyword>
<organism evidence="2 3">
    <name type="scientific">Pseudonocardia yuanmonensis</name>
    <dbReference type="NCBI Taxonomy" id="1095914"/>
    <lineage>
        <taxon>Bacteria</taxon>
        <taxon>Bacillati</taxon>
        <taxon>Actinomycetota</taxon>
        <taxon>Actinomycetes</taxon>
        <taxon>Pseudonocardiales</taxon>
        <taxon>Pseudonocardiaceae</taxon>
        <taxon>Pseudonocardia</taxon>
    </lineage>
</organism>
<dbReference type="PANTHER" id="PTHR11895">
    <property type="entry name" value="TRANSAMIDASE"/>
    <property type="match status" value="1"/>
</dbReference>
<comment type="caution">
    <text evidence="2">The sequence shown here is derived from an EMBL/GenBank/DDBJ whole genome shotgun (WGS) entry which is preliminary data.</text>
</comment>
<proteinExistence type="predicted"/>
<dbReference type="SUPFAM" id="SSF75304">
    <property type="entry name" value="Amidase signature (AS) enzymes"/>
    <property type="match status" value="1"/>
</dbReference>
<protein>
    <submittedName>
        <fullName evidence="2">Amidase</fullName>
    </submittedName>
</protein>
<dbReference type="PANTHER" id="PTHR11895:SF173">
    <property type="entry name" value="GLUTAMYL-TRNA AMIDOTRANSFERASE SUBUNIT A"/>
    <property type="match status" value="1"/>
</dbReference>